<reference evidence="2 3" key="1">
    <citation type="submission" date="2017-11" db="EMBL/GenBank/DDBJ databases">
        <title>Evolution of Phototrophy in the Chloroflexi Phylum Driven by Horizontal Gene Transfer.</title>
        <authorList>
            <person name="Ward L.M."/>
            <person name="Hemp J."/>
            <person name="Shih P.M."/>
            <person name="Mcglynn S.E."/>
            <person name="Fischer W."/>
        </authorList>
    </citation>
    <scope>NUCLEOTIDE SEQUENCE [LARGE SCALE GENOMIC DNA]</scope>
    <source>
        <strain evidence="2">JP3_13</strain>
    </source>
</reference>
<accession>A0A2M8PCW3</accession>
<dbReference type="Proteomes" id="UP000229681">
    <property type="component" value="Unassembled WGS sequence"/>
</dbReference>
<feature type="domain" description="Scaffold protein Nfu/NifU N-terminal" evidence="1">
    <location>
        <begin position="90"/>
        <end position="161"/>
    </location>
</feature>
<dbReference type="AlphaFoldDB" id="A0A2M8PCW3"/>
<dbReference type="Pfam" id="PF08712">
    <property type="entry name" value="Nfu_N"/>
    <property type="match status" value="1"/>
</dbReference>
<evidence type="ECO:0000313" key="2">
    <source>
        <dbReference type="EMBL" id="PJF35391.1"/>
    </source>
</evidence>
<evidence type="ECO:0000313" key="3">
    <source>
        <dbReference type="Proteomes" id="UP000229681"/>
    </source>
</evidence>
<protein>
    <recommendedName>
        <fullName evidence="1">Scaffold protein Nfu/NifU N-terminal domain-containing protein</fullName>
    </recommendedName>
</protein>
<dbReference type="InterPro" id="IPR014824">
    <property type="entry name" value="Nfu/NifU_N"/>
</dbReference>
<comment type="caution">
    <text evidence="2">The sequence shown here is derived from an EMBL/GenBank/DDBJ whole genome shotgun (WGS) entry which is preliminary data.</text>
</comment>
<dbReference type="InterPro" id="IPR036498">
    <property type="entry name" value="Nfu/NifU_N_sf"/>
</dbReference>
<evidence type="ECO:0000259" key="1">
    <source>
        <dbReference type="Pfam" id="PF08712"/>
    </source>
</evidence>
<name>A0A2M8PCW3_9CHLR</name>
<gene>
    <name evidence="2" type="ORF">CUN49_10810</name>
</gene>
<sequence length="162" mass="18191">MVEISDGIFGAFAESMRLPKRVWQKVPGNSARASYNLSNGQSCCALQHMRERFGQLATWLARLKVLSSHAMSEYISLDPEYGLDPDLVILHTNLELAPYGPERYANRAEGEEGSPLAQFLFQIEGLAALEIDGKRLIVRREPEAEWHALLDEIAAALKEFFL</sequence>
<proteinExistence type="predicted"/>
<dbReference type="Gene3D" id="3.30.1370.70">
    <property type="entry name" value="Scaffold protein Nfu/NifU, N-terminal domain"/>
    <property type="match status" value="1"/>
</dbReference>
<dbReference type="SUPFAM" id="SSF110836">
    <property type="entry name" value="Hypothetical protein SAV1430"/>
    <property type="match status" value="1"/>
</dbReference>
<organism evidence="2 3">
    <name type="scientific">Candidatus Thermofonsia Clade 1 bacterium</name>
    <dbReference type="NCBI Taxonomy" id="2364210"/>
    <lineage>
        <taxon>Bacteria</taxon>
        <taxon>Bacillati</taxon>
        <taxon>Chloroflexota</taxon>
        <taxon>Candidatus Thermofontia</taxon>
        <taxon>Candidatus Thermofonsia Clade 1</taxon>
    </lineage>
</organism>
<dbReference type="EMBL" id="PGTM01000162">
    <property type="protein sequence ID" value="PJF35391.1"/>
    <property type="molecule type" value="Genomic_DNA"/>
</dbReference>